<dbReference type="AlphaFoldDB" id="A0A1G7UH73"/>
<dbReference type="STRING" id="1121419.SAMN05443529_103125"/>
<accession>A0A1G7UH73</accession>
<gene>
    <name evidence="1" type="ORF">SAMN05443529_103125</name>
</gene>
<dbReference type="Proteomes" id="UP000198656">
    <property type="component" value="Unassembled WGS sequence"/>
</dbReference>
<evidence type="ECO:0000313" key="1">
    <source>
        <dbReference type="EMBL" id="SDG46120.1"/>
    </source>
</evidence>
<dbReference type="OrthoDB" id="1931739at2"/>
<dbReference type="EMBL" id="FNCP01000003">
    <property type="protein sequence ID" value="SDG46120.1"/>
    <property type="molecule type" value="Genomic_DNA"/>
</dbReference>
<proteinExistence type="predicted"/>
<protein>
    <submittedName>
        <fullName evidence="1">Uncharacterized protein</fullName>
    </submittedName>
</protein>
<keyword evidence="2" id="KW-1185">Reference proteome</keyword>
<name>A0A1G7UH73_9FIRM</name>
<organism evidence="1 2">
    <name type="scientific">Desulfosporosinus hippei DSM 8344</name>
    <dbReference type="NCBI Taxonomy" id="1121419"/>
    <lineage>
        <taxon>Bacteria</taxon>
        <taxon>Bacillati</taxon>
        <taxon>Bacillota</taxon>
        <taxon>Clostridia</taxon>
        <taxon>Eubacteriales</taxon>
        <taxon>Desulfitobacteriaceae</taxon>
        <taxon>Desulfosporosinus</taxon>
    </lineage>
</organism>
<reference evidence="2" key="1">
    <citation type="submission" date="2016-10" db="EMBL/GenBank/DDBJ databases">
        <authorList>
            <person name="Varghese N."/>
            <person name="Submissions S."/>
        </authorList>
    </citation>
    <scope>NUCLEOTIDE SEQUENCE [LARGE SCALE GENOMIC DNA]</scope>
    <source>
        <strain evidence="2">DSM 8344</strain>
    </source>
</reference>
<evidence type="ECO:0000313" key="2">
    <source>
        <dbReference type="Proteomes" id="UP000198656"/>
    </source>
</evidence>
<sequence length="280" mass="31629">MSYPAINIIHQLPGRVRISLSMPPRRIDKLEKEVLGHAGIHCVKFSPITRSVLIYYNPIEIELSEIIIRIGTALSIEYNMCSVYVENKKKYVGVNVIDNYALGALIAAWLGRSGLLPFNNITNLLEWNAGVSTLAAVVNHGISEVKFSGSPDPEVVTAVYLLNSILKKEFLVSSTITWISTFVRHLTGEEFDRISIQAFQAYSQEENRTYYDVAVKSEENLYHKSIIKIFGNLMRKYVGFRGSMKEPSLLNQMKRVSNKHGDALEGLKSKNDIIFLRLEC</sequence>